<accession>A0A6G0VSR9</accession>
<name>A0A6G0VSR9_APHCR</name>
<sequence>MSCFISVDYLISRCSTFGDAQAVEGRYFSDVVDLGNARCWEIHQKPSYTFPMGGIVTDLQINETTLISHTVAGSLDRF</sequence>
<dbReference type="OrthoDB" id="6769052at2759"/>
<organism evidence="1 2">
    <name type="scientific">Aphis craccivora</name>
    <name type="common">Cowpea aphid</name>
    <dbReference type="NCBI Taxonomy" id="307492"/>
    <lineage>
        <taxon>Eukaryota</taxon>
        <taxon>Metazoa</taxon>
        <taxon>Ecdysozoa</taxon>
        <taxon>Arthropoda</taxon>
        <taxon>Hexapoda</taxon>
        <taxon>Insecta</taxon>
        <taxon>Pterygota</taxon>
        <taxon>Neoptera</taxon>
        <taxon>Paraneoptera</taxon>
        <taxon>Hemiptera</taxon>
        <taxon>Sternorrhyncha</taxon>
        <taxon>Aphidomorpha</taxon>
        <taxon>Aphidoidea</taxon>
        <taxon>Aphididae</taxon>
        <taxon>Aphidini</taxon>
        <taxon>Aphis</taxon>
        <taxon>Aphis</taxon>
    </lineage>
</organism>
<feature type="non-terminal residue" evidence="1">
    <location>
        <position position="78"/>
    </location>
</feature>
<dbReference type="Proteomes" id="UP000478052">
    <property type="component" value="Unassembled WGS sequence"/>
</dbReference>
<keyword evidence="2" id="KW-1185">Reference proteome</keyword>
<evidence type="ECO:0000313" key="2">
    <source>
        <dbReference type="Proteomes" id="UP000478052"/>
    </source>
</evidence>
<dbReference type="Pfam" id="PF24664">
    <property type="entry name" value="Monjiviricetes_fusion"/>
    <property type="match status" value="1"/>
</dbReference>
<evidence type="ECO:0000313" key="1">
    <source>
        <dbReference type="EMBL" id="KAF0708256.1"/>
    </source>
</evidence>
<dbReference type="AlphaFoldDB" id="A0A6G0VSR9"/>
<gene>
    <name evidence="1" type="ORF">FWK35_00037389</name>
</gene>
<proteinExistence type="predicted"/>
<reference evidence="1 2" key="1">
    <citation type="submission" date="2019-08" db="EMBL/GenBank/DDBJ databases">
        <title>Whole genome of Aphis craccivora.</title>
        <authorList>
            <person name="Voronova N.V."/>
            <person name="Shulinski R.S."/>
            <person name="Bandarenka Y.V."/>
            <person name="Zhorov D.G."/>
            <person name="Warner D."/>
        </authorList>
    </citation>
    <scope>NUCLEOTIDE SEQUENCE [LARGE SCALE GENOMIC DNA]</scope>
    <source>
        <strain evidence="1">180601</strain>
        <tissue evidence="1">Whole Body</tissue>
    </source>
</reference>
<comment type="caution">
    <text evidence="1">The sequence shown here is derived from an EMBL/GenBank/DDBJ whole genome shotgun (WGS) entry which is preliminary data.</text>
</comment>
<dbReference type="EMBL" id="VUJU01012239">
    <property type="protein sequence ID" value="KAF0708256.1"/>
    <property type="molecule type" value="Genomic_DNA"/>
</dbReference>
<protein>
    <submittedName>
        <fullName evidence="1">Uncharacterized protein</fullName>
    </submittedName>
</protein>